<dbReference type="InterPro" id="IPR000550">
    <property type="entry name" value="Hppk"/>
</dbReference>
<comment type="pathway">
    <text evidence="1">Cofactor biosynthesis; tetrahydrofolate biosynthesis; 2-amino-4-hydroxy-6-hydroxymethyl-7,8-dihydropteridine diphosphate from 7,8-dihydroneopterin triphosphate: step 4/4.</text>
</comment>
<evidence type="ECO:0000313" key="9">
    <source>
        <dbReference type="EMBL" id="KZT43373.1"/>
    </source>
</evidence>
<name>A0A166I465_9AGAM</name>
<dbReference type="AlphaFoldDB" id="A0A166I465"/>
<dbReference type="Gene3D" id="3.30.70.560">
    <property type="entry name" value="7,8-Dihydro-6-hydroxymethylpterin-pyrophosphokinase HPPK"/>
    <property type="match status" value="1"/>
</dbReference>
<dbReference type="GO" id="GO:0005524">
    <property type="term" value="F:ATP binding"/>
    <property type="evidence" value="ECO:0007669"/>
    <property type="project" value="UniProtKB-KW"/>
</dbReference>
<keyword evidence="3" id="KW-0808">Transferase</keyword>
<sequence length="190" mass="21493">MGEEQTSKSFPNNWLDAIASPISNRVPMLVIRAFQSARTLSYKSLEGINHFIPESISRRSQRLFTTSTFSRSPRMSESSILHSALARVPILKHIGSRSLSDSSPAASVSHDGRNLAIIALGSNIPDRFANIEAGLRLLEHNREETQILETSFMYETDPMYVTAQDRFANCACLVRLQAHLIILRYDYYFR</sequence>
<organism evidence="9 10">
    <name type="scientific">Sistotremastrum suecicum HHB10207 ss-3</name>
    <dbReference type="NCBI Taxonomy" id="1314776"/>
    <lineage>
        <taxon>Eukaryota</taxon>
        <taxon>Fungi</taxon>
        <taxon>Dikarya</taxon>
        <taxon>Basidiomycota</taxon>
        <taxon>Agaricomycotina</taxon>
        <taxon>Agaricomycetes</taxon>
        <taxon>Sistotremastrales</taxon>
        <taxon>Sistotremastraceae</taxon>
        <taxon>Sistotremastrum</taxon>
    </lineage>
</organism>
<dbReference type="InterPro" id="IPR045031">
    <property type="entry name" value="DHP_synth-like"/>
</dbReference>
<dbReference type="InterPro" id="IPR035907">
    <property type="entry name" value="Hppk_sf"/>
</dbReference>
<dbReference type="GO" id="GO:0046654">
    <property type="term" value="P:tetrahydrofolate biosynthetic process"/>
    <property type="evidence" value="ECO:0007669"/>
    <property type="project" value="UniProtKB-UniPathway"/>
</dbReference>
<evidence type="ECO:0000259" key="8">
    <source>
        <dbReference type="Pfam" id="PF01288"/>
    </source>
</evidence>
<keyword evidence="10" id="KW-1185">Reference proteome</keyword>
<dbReference type="EC" id="2.7.6.3" evidence="2"/>
<evidence type="ECO:0000256" key="3">
    <source>
        <dbReference type="ARBA" id="ARBA00022679"/>
    </source>
</evidence>
<evidence type="ECO:0000256" key="5">
    <source>
        <dbReference type="ARBA" id="ARBA00022777"/>
    </source>
</evidence>
<dbReference type="GO" id="GO:0046656">
    <property type="term" value="P:folic acid biosynthetic process"/>
    <property type="evidence" value="ECO:0007669"/>
    <property type="project" value="UniProtKB-KW"/>
</dbReference>
<dbReference type="GO" id="GO:0003848">
    <property type="term" value="F:2-amino-4-hydroxy-6-hydroxymethyldihydropteridine diphosphokinase activity"/>
    <property type="evidence" value="ECO:0007669"/>
    <property type="project" value="UniProtKB-EC"/>
</dbReference>
<dbReference type="Proteomes" id="UP000076798">
    <property type="component" value="Unassembled WGS sequence"/>
</dbReference>
<evidence type="ECO:0000256" key="6">
    <source>
        <dbReference type="ARBA" id="ARBA00022840"/>
    </source>
</evidence>
<dbReference type="PANTHER" id="PTHR20941">
    <property type="entry name" value="FOLATE SYNTHESIS PROTEINS"/>
    <property type="match status" value="1"/>
</dbReference>
<dbReference type="GO" id="GO:0004156">
    <property type="term" value="F:dihydropteroate synthase activity"/>
    <property type="evidence" value="ECO:0007669"/>
    <property type="project" value="TreeGrafter"/>
</dbReference>
<protein>
    <recommendedName>
        <fullName evidence="2">2-amino-4-hydroxy-6-hydroxymethyldihydropteridine diphosphokinase</fullName>
        <ecNumber evidence="2">2.7.6.3</ecNumber>
    </recommendedName>
</protein>
<dbReference type="STRING" id="1314776.A0A166I465"/>
<accession>A0A166I465</accession>
<keyword evidence="6" id="KW-0067">ATP-binding</keyword>
<evidence type="ECO:0000256" key="7">
    <source>
        <dbReference type="ARBA" id="ARBA00022909"/>
    </source>
</evidence>
<proteinExistence type="predicted"/>
<feature type="domain" description="7,8-dihydro-6-hydroxymethylpterin-pyrophosphokinase" evidence="8">
    <location>
        <begin position="117"/>
        <end position="178"/>
    </location>
</feature>
<keyword evidence="7" id="KW-0289">Folate biosynthesis</keyword>
<keyword evidence="5" id="KW-0418">Kinase</keyword>
<dbReference type="Pfam" id="PF01288">
    <property type="entry name" value="HPPK"/>
    <property type="match status" value="1"/>
</dbReference>
<dbReference type="EMBL" id="KV428008">
    <property type="protein sequence ID" value="KZT43373.1"/>
    <property type="molecule type" value="Genomic_DNA"/>
</dbReference>
<keyword evidence="4" id="KW-0547">Nucleotide-binding</keyword>
<dbReference type="GO" id="GO:0016301">
    <property type="term" value="F:kinase activity"/>
    <property type="evidence" value="ECO:0007669"/>
    <property type="project" value="UniProtKB-KW"/>
</dbReference>
<dbReference type="PANTHER" id="PTHR20941:SF1">
    <property type="entry name" value="FOLIC ACID SYNTHESIS PROTEIN FOL1"/>
    <property type="match status" value="1"/>
</dbReference>
<dbReference type="SUPFAM" id="SSF55083">
    <property type="entry name" value="6-hydroxymethyl-7,8-dihydropterin pyrophosphokinase, HPPK"/>
    <property type="match status" value="1"/>
</dbReference>
<evidence type="ECO:0000256" key="2">
    <source>
        <dbReference type="ARBA" id="ARBA00013253"/>
    </source>
</evidence>
<evidence type="ECO:0000256" key="1">
    <source>
        <dbReference type="ARBA" id="ARBA00005051"/>
    </source>
</evidence>
<gene>
    <name evidence="9" type="ORF">SISSUDRAFT_690580</name>
</gene>
<dbReference type="UniPathway" id="UPA00077">
    <property type="reaction ID" value="UER00155"/>
</dbReference>
<dbReference type="OrthoDB" id="615426at2759"/>
<reference evidence="9 10" key="1">
    <citation type="journal article" date="2016" name="Mol. Biol. Evol.">
        <title>Comparative Genomics of Early-Diverging Mushroom-Forming Fungi Provides Insights into the Origins of Lignocellulose Decay Capabilities.</title>
        <authorList>
            <person name="Nagy L.G."/>
            <person name="Riley R."/>
            <person name="Tritt A."/>
            <person name="Adam C."/>
            <person name="Daum C."/>
            <person name="Floudas D."/>
            <person name="Sun H."/>
            <person name="Yadav J.S."/>
            <person name="Pangilinan J."/>
            <person name="Larsson K.H."/>
            <person name="Matsuura K."/>
            <person name="Barry K."/>
            <person name="Labutti K."/>
            <person name="Kuo R."/>
            <person name="Ohm R.A."/>
            <person name="Bhattacharya S.S."/>
            <person name="Shirouzu T."/>
            <person name="Yoshinaga Y."/>
            <person name="Martin F.M."/>
            <person name="Grigoriev I.V."/>
            <person name="Hibbett D.S."/>
        </authorList>
    </citation>
    <scope>NUCLEOTIDE SEQUENCE [LARGE SCALE GENOMIC DNA]</scope>
    <source>
        <strain evidence="9 10">HHB10207 ss-3</strain>
    </source>
</reference>
<evidence type="ECO:0000313" key="10">
    <source>
        <dbReference type="Proteomes" id="UP000076798"/>
    </source>
</evidence>
<evidence type="ECO:0000256" key="4">
    <source>
        <dbReference type="ARBA" id="ARBA00022741"/>
    </source>
</evidence>